<evidence type="ECO:0000313" key="2">
    <source>
        <dbReference type="EMBL" id="QEL14025.1"/>
    </source>
</evidence>
<protein>
    <submittedName>
        <fullName evidence="2">Putative Von Willebrand factor type A domain protein</fullName>
    </submittedName>
</protein>
<accession>A0A5C1A6L7</accession>
<evidence type="ECO:0000256" key="1">
    <source>
        <dbReference type="SAM" id="Phobius"/>
    </source>
</evidence>
<reference evidence="3" key="1">
    <citation type="submission" date="2019-08" db="EMBL/GenBank/DDBJ databases">
        <title>Limnoglobus roseus gen. nov., sp. nov., a novel freshwater planctomycete with a giant genome from the family Gemmataceae.</title>
        <authorList>
            <person name="Kulichevskaya I.S."/>
            <person name="Naumoff D.G."/>
            <person name="Miroshnikov K."/>
            <person name="Ivanova A."/>
            <person name="Philippov D.A."/>
            <person name="Hakobyan A."/>
            <person name="Rijpstra I.C."/>
            <person name="Sinninghe Damste J.S."/>
            <person name="Liesack W."/>
            <person name="Dedysh S.N."/>
        </authorList>
    </citation>
    <scope>NUCLEOTIDE SEQUENCE [LARGE SCALE GENOMIC DNA]</scope>
    <source>
        <strain evidence="3">PX52</strain>
    </source>
</reference>
<proteinExistence type="predicted"/>
<dbReference type="InterPro" id="IPR029062">
    <property type="entry name" value="Class_I_gatase-like"/>
</dbReference>
<dbReference type="Gene3D" id="3.40.50.880">
    <property type="match status" value="1"/>
</dbReference>
<feature type="transmembrane region" description="Helical" evidence="1">
    <location>
        <begin position="60"/>
        <end position="84"/>
    </location>
</feature>
<keyword evidence="3" id="KW-1185">Reference proteome</keyword>
<dbReference type="Proteomes" id="UP000324974">
    <property type="component" value="Chromosome"/>
</dbReference>
<organism evidence="2 3">
    <name type="scientific">Limnoglobus roseus</name>
    <dbReference type="NCBI Taxonomy" id="2598579"/>
    <lineage>
        <taxon>Bacteria</taxon>
        <taxon>Pseudomonadati</taxon>
        <taxon>Planctomycetota</taxon>
        <taxon>Planctomycetia</taxon>
        <taxon>Gemmatales</taxon>
        <taxon>Gemmataceae</taxon>
        <taxon>Limnoglobus</taxon>
    </lineage>
</organism>
<dbReference type="KEGG" id="lrs:PX52LOC_00887"/>
<evidence type="ECO:0000313" key="3">
    <source>
        <dbReference type="Proteomes" id="UP000324974"/>
    </source>
</evidence>
<dbReference type="AlphaFoldDB" id="A0A5C1A6L7"/>
<dbReference type="EMBL" id="CP042425">
    <property type="protein sequence ID" value="QEL14025.1"/>
    <property type="molecule type" value="Genomic_DNA"/>
</dbReference>
<sequence length="1008" mass="112660">MNDTGVVRDTETVFRRLSDPFPMVSPEATATAWWVLTIGVLIVGALFVIWMYARDSRTCHWYVAVPLAVLRMLVYVLLAIAFLLPAKQTWETTEKTSRVLILLDVSPSMTQIADDRASAGAPKPATRVQKVLDFLTDDRVAFLQKIIDKNPVFVYRFGGRLDDETRTVNPETPVWTKAEWESWANYDFKPWVLRGLSKEARDAVEKMPAWKAETPGNAEWAIAWSKLPEGEVVPGSLTEDEKKALLDNRTKLDKRTDVARSIVLGTNVPDSITAAINREAANMVQGVIVFTDGRSNLGSAAAYNELKERAAREKIPVFTVAVGEPRENIAITITDLQAPDRAPPDEPFKVAVEVDGVGLERQEVEVKLGLFLPGKDPKSAATDHELTAKLTFQPGDPPHGQVEFVIDADQLPESMTEEAKKDDAKRAGKRKQLKQGAWSMVARVATDKREIYDKPEHVSSPRVVQVLESPMRILLWASGPTREYQTLRTLLMREVNEKRAELSIFLQNEGGHEGNITQDVTPDRLLIKFPTRYETTPKPTDKSEDKYLNLHEYDLILAFDPDWSELSAEQIENLRTWVVEGGGGFVYVGGPIHTYQLARADESGRLKPLLEMMCALPDDIILLKTRPIPRTPRRLKLTPNAEFDVLKLDDATDDPVAGWEKFFSGKDKFVSTANQRDLLNPKNGFYSYFPLKMTKPGAAVLMEFLDVNERGEGEPKPYFVINQPGRGRTAFLGSGEMWRTRMVDPTFFERFWIRLGRNISAARRNVQSFRGQVLVNKEYSSGSMVRVQTRLLAPNGKPYPPDAISPKFIVEAYDPDGTKRAKPIGPIQMAAKKGAAGFDGYYQAQVLADAKQFPPGEFRYKVVVDVPDSPGDTISGEFMVRRSDPELDNARPDFTALVNAASSLKDVEPKITEPGVLERLKGSATDTGKVKLAFKLAEKDKLELIPACLKSDRKEFRNRGAVEDLWDKGATLPSWATGGRVVTISYLLMAAIGLLTIEWSVRKLARLA</sequence>
<gene>
    <name evidence="2" type="ORF">PX52LOC_00887</name>
</gene>
<dbReference type="SUPFAM" id="SSF53300">
    <property type="entry name" value="vWA-like"/>
    <property type="match status" value="1"/>
</dbReference>
<feature type="transmembrane region" description="Helical" evidence="1">
    <location>
        <begin position="32"/>
        <end position="53"/>
    </location>
</feature>
<name>A0A5C1A6L7_9BACT</name>
<dbReference type="RefSeq" id="WP_149108948.1">
    <property type="nucleotide sequence ID" value="NZ_CP042425.1"/>
</dbReference>
<keyword evidence="1" id="KW-1133">Transmembrane helix</keyword>
<dbReference type="SUPFAM" id="SSF52317">
    <property type="entry name" value="Class I glutamine amidotransferase-like"/>
    <property type="match status" value="1"/>
</dbReference>
<dbReference type="PANTHER" id="PTHR37947:SF1">
    <property type="entry name" value="BLL2462 PROTEIN"/>
    <property type="match status" value="1"/>
</dbReference>
<dbReference type="InterPro" id="IPR036465">
    <property type="entry name" value="vWFA_dom_sf"/>
</dbReference>
<keyword evidence="1" id="KW-0812">Transmembrane</keyword>
<dbReference type="Gene3D" id="3.40.50.410">
    <property type="entry name" value="von Willebrand factor, type A domain"/>
    <property type="match status" value="1"/>
</dbReference>
<keyword evidence="1" id="KW-0472">Membrane</keyword>
<dbReference type="OrthoDB" id="224647at2"/>
<dbReference type="PANTHER" id="PTHR37947">
    <property type="entry name" value="BLL2462 PROTEIN"/>
    <property type="match status" value="1"/>
</dbReference>